<dbReference type="Gene3D" id="3.40.50.150">
    <property type="entry name" value="Vaccinia Virus protein VP39"/>
    <property type="match status" value="1"/>
</dbReference>
<sequence>MERHELLTALHAQLHPRNYLEIGIDTGVSLALSRVPSIGIDPAFTVVSELNCDVQLVRATSDDYFRQNNPTERFGGDPLDLAFIDGMHLAEFALRDFIYVEAYTTRTSVVVFDDTLPRSVIEAARDRQTVSWTGDVFKVTHVLQRLRPDLVVLEVDTQPTGTVVVLLPDARSTTLAEHYTAIEAAMVADTDPQDVPEHVLRRTHAVDPQRLMECGWWETLVAERQGRVPAGSLAAELAAQDWTALRSGAAVAEQAPFAFQR</sequence>
<dbReference type="SUPFAM" id="SSF53335">
    <property type="entry name" value="S-adenosyl-L-methionine-dependent methyltransferases"/>
    <property type="match status" value="1"/>
</dbReference>
<dbReference type="GO" id="GO:0008168">
    <property type="term" value="F:methyltransferase activity"/>
    <property type="evidence" value="ECO:0007669"/>
    <property type="project" value="UniProtKB-KW"/>
</dbReference>
<protein>
    <submittedName>
        <fullName evidence="1">Methyltransferase domain-containing protein</fullName>
    </submittedName>
</protein>
<keyword evidence="2" id="KW-1185">Reference proteome</keyword>
<dbReference type="InterPro" id="IPR029063">
    <property type="entry name" value="SAM-dependent_MTases_sf"/>
</dbReference>
<dbReference type="RefSeq" id="WP_139177247.1">
    <property type="nucleotide sequence ID" value="NZ_FNHE01000014.1"/>
</dbReference>
<dbReference type="Proteomes" id="UP000198680">
    <property type="component" value="Unassembled WGS sequence"/>
</dbReference>
<name>A0A1G9ZT24_9ACTN</name>
<organism evidence="1 2">
    <name type="scientific">Geodermatophilus siccatus</name>
    <dbReference type="NCBI Taxonomy" id="1137991"/>
    <lineage>
        <taxon>Bacteria</taxon>
        <taxon>Bacillati</taxon>
        <taxon>Actinomycetota</taxon>
        <taxon>Actinomycetes</taxon>
        <taxon>Geodermatophilales</taxon>
        <taxon>Geodermatophilaceae</taxon>
        <taxon>Geodermatophilus</taxon>
    </lineage>
</organism>
<evidence type="ECO:0000313" key="1">
    <source>
        <dbReference type="EMBL" id="SDN23686.1"/>
    </source>
</evidence>
<keyword evidence="1" id="KW-0489">Methyltransferase</keyword>
<dbReference type="EMBL" id="FNHE01000014">
    <property type="protein sequence ID" value="SDN23686.1"/>
    <property type="molecule type" value="Genomic_DNA"/>
</dbReference>
<dbReference type="AlphaFoldDB" id="A0A1G9ZT24"/>
<dbReference type="GO" id="GO:0032259">
    <property type="term" value="P:methylation"/>
    <property type="evidence" value="ECO:0007669"/>
    <property type="project" value="UniProtKB-KW"/>
</dbReference>
<proteinExistence type="predicted"/>
<dbReference type="OrthoDB" id="799111at2"/>
<dbReference type="Pfam" id="PF13578">
    <property type="entry name" value="Methyltransf_24"/>
    <property type="match status" value="1"/>
</dbReference>
<keyword evidence="1" id="KW-0808">Transferase</keyword>
<evidence type="ECO:0000313" key="2">
    <source>
        <dbReference type="Proteomes" id="UP000198680"/>
    </source>
</evidence>
<reference evidence="2" key="1">
    <citation type="submission" date="2016-10" db="EMBL/GenBank/DDBJ databases">
        <authorList>
            <person name="Varghese N."/>
            <person name="Submissions S."/>
        </authorList>
    </citation>
    <scope>NUCLEOTIDE SEQUENCE [LARGE SCALE GENOMIC DNA]</scope>
    <source>
        <strain evidence="2">DSM 45419</strain>
    </source>
</reference>
<gene>
    <name evidence="1" type="ORF">SAMN05660642_04395</name>
</gene>
<accession>A0A1G9ZT24</accession>
<dbReference type="STRING" id="1137991.SAMN05660642_04395"/>